<sequence length="133" mass="13422">MVVAAAVRPALVRALGQAPAPVPQQAQAPGRWRSVRWCRSRWGAGAGAGVGDAGTWAFGAGGATACSVGTTTCRPMFGRSLTCGRILIAKESTSATTPTTKMVNTPITTRNGLRLGCSVTAAVKPASSPAANV</sequence>
<dbReference type="EMBL" id="JAOB01000080">
    <property type="protein sequence ID" value="EUA15960.1"/>
    <property type="molecule type" value="Genomic_DNA"/>
</dbReference>
<dbReference type="AlphaFoldDB" id="X7ZBJ7"/>
<comment type="caution">
    <text evidence="1">The sequence shown here is derived from an EMBL/GenBank/DDBJ whole genome shotgun (WGS) entry which is preliminary data.</text>
</comment>
<proteinExistence type="predicted"/>
<gene>
    <name evidence="1" type="ORF">I553_0934</name>
</gene>
<accession>X7ZBJ7</accession>
<protein>
    <submittedName>
        <fullName evidence="1">Uncharacterized protein</fullName>
    </submittedName>
</protein>
<organism evidence="1">
    <name type="scientific">Mycobacterium xenopi 4042</name>
    <dbReference type="NCBI Taxonomy" id="1299334"/>
    <lineage>
        <taxon>Bacteria</taxon>
        <taxon>Bacillati</taxon>
        <taxon>Actinomycetota</taxon>
        <taxon>Actinomycetes</taxon>
        <taxon>Mycobacteriales</taxon>
        <taxon>Mycobacteriaceae</taxon>
        <taxon>Mycobacterium</taxon>
    </lineage>
</organism>
<name>X7ZBJ7_MYCXE</name>
<reference evidence="1" key="1">
    <citation type="submission" date="2014-01" db="EMBL/GenBank/DDBJ databases">
        <authorList>
            <person name="Brown-Elliot B."/>
            <person name="Wallace R."/>
            <person name="Lenaerts A."/>
            <person name="Ordway D."/>
            <person name="DeGroote M.A."/>
            <person name="Parker T."/>
            <person name="Sizemore C."/>
            <person name="Tallon L.J."/>
            <person name="Sadzewicz L.K."/>
            <person name="Sengamalay N."/>
            <person name="Fraser C.M."/>
            <person name="Hine E."/>
            <person name="Shefchek K.A."/>
            <person name="Das S.P."/>
            <person name="Tettelin H."/>
        </authorList>
    </citation>
    <scope>NUCLEOTIDE SEQUENCE [LARGE SCALE GENOMIC DNA]</scope>
    <source>
        <strain evidence="1">4042</strain>
    </source>
</reference>
<evidence type="ECO:0000313" key="1">
    <source>
        <dbReference type="EMBL" id="EUA15960.1"/>
    </source>
</evidence>